<evidence type="ECO:0000313" key="13">
    <source>
        <dbReference type="EMBL" id="PWD93770.1"/>
    </source>
</evidence>
<dbReference type="Gene3D" id="3.10.580.10">
    <property type="entry name" value="CBS-domain"/>
    <property type="match status" value="1"/>
</dbReference>
<feature type="domain" description="CBS" evidence="10">
    <location>
        <begin position="256"/>
        <end position="316"/>
    </location>
</feature>
<proteinExistence type="predicted"/>
<evidence type="ECO:0000256" key="7">
    <source>
        <dbReference type="PROSITE-ProRule" id="PRU00703"/>
    </source>
</evidence>
<protein>
    <submittedName>
        <fullName evidence="12">Hemolysin</fullName>
    </submittedName>
</protein>
<comment type="subcellular location">
    <subcellularLocation>
        <location evidence="1">Membrane</location>
        <topology evidence="1">Multi-pass membrane protein</topology>
    </subcellularLocation>
</comment>
<keyword evidence="6 8" id="KW-0472">Membrane</keyword>
<dbReference type="InterPro" id="IPR046342">
    <property type="entry name" value="CBS_dom_sf"/>
</dbReference>
<dbReference type="InterPro" id="IPR044751">
    <property type="entry name" value="Ion_transp-like_CBS"/>
</dbReference>
<organism evidence="12 14">
    <name type="scientific">Ignatzschineria cameli</name>
    <dbReference type="NCBI Taxonomy" id="2182793"/>
    <lineage>
        <taxon>Bacteria</taxon>
        <taxon>Pseudomonadati</taxon>
        <taxon>Pseudomonadota</taxon>
        <taxon>Gammaproteobacteria</taxon>
        <taxon>Cardiobacteriales</taxon>
        <taxon>Ignatzschineriaceae</taxon>
        <taxon>Ignatzschineria</taxon>
    </lineage>
</organism>
<evidence type="ECO:0000256" key="6">
    <source>
        <dbReference type="ARBA" id="ARBA00023136"/>
    </source>
</evidence>
<evidence type="ECO:0000313" key="12">
    <source>
        <dbReference type="EMBL" id="PWD88077.1"/>
    </source>
</evidence>
<dbReference type="RefSeq" id="WP_109201089.1">
    <property type="nucleotide sequence ID" value="NZ_QEWS01000002.1"/>
</dbReference>
<keyword evidence="2 8" id="KW-0812">Transmembrane</keyword>
<sequence>MVLLTLTVILSIAVSFLCSILEATLLSLTPTFISQQKERSPQLYLRLKALRDKIDRPLVAILTLNTIAHTAGAAGVGAQVTALYGSAYLGVASAVMTILILILSEIIPKVLGAKYWRQIAPTLPGILNPMILILRPFIWLSDRILRIIGNNKEEINLRAEIKALSQLAKELGKIETKEQQVIANVLDLNEVDITSIMTPRVVTTAIKPDIDPQELTDLIEKHQFSRYPIIDDEENPLGIFFRHDLLKVAQGGEKIMDLAEEPLVFPDTISVKNAFRKLLDEQQHLAFIYDEYGTWLGIITLEDILEKLIGEEILDEHDLVPDMRLLAKKRWESRQESELGKIKGKSH</sequence>
<dbReference type="EMBL" id="QEWV01000002">
    <property type="protein sequence ID" value="PWD93770.1"/>
    <property type="molecule type" value="Genomic_DNA"/>
</dbReference>
<dbReference type="Pfam" id="PF00571">
    <property type="entry name" value="CBS"/>
    <property type="match status" value="2"/>
</dbReference>
<evidence type="ECO:0000256" key="2">
    <source>
        <dbReference type="ARBA" id="ARBA00022692"/>
    </source>
</evidence>
<keyword evidence="4 8" id="KW-1133">Transmembrane helix</keyword>
<feature type="transmembrane region" description="Helical" evidence="9">
    <location>
        <begin position="54"/>
        <end position="75"/>
    </location>
</feature>
<dbReference type="PANTHER" id="PTHR22777:SF4">
    <property type="entry name" value="UPF0053 PROTEIN SLL1254"/>
    <property type="match status" value="1"/>
</dbReference>
<dbReference type="CDD" id="cd04590">
    <property type="entry name" value="CBS_pair_CorC_HlyC_assoc"/>
    <property type="match status" value="1"/>
</dbReference>
<dbReference type="PROSITE" id="PS51846">
    <property type="entry name" value="CNNM"/>
    <property type="match status" value="1"/>
</dbReference>
<evidence type="ECO:0000259" key="10">
    <source>
        <dbReference type="PROSITE" id="PS51371"/>
    </source>
</evidence>
<evidence type="ECO:0000313" key="15">
    <source>
        <dbReference type="Proteomes" id="UP000245217"/>
    </source>
</evidence>
<dbReference type="InterPro" id="IPR002550">
    <property type="entry name" value="CNNM"/>
</dbReference>
<dbReference type="Proteomes" id="UP000245217">
    <property type="component" value="Unassembled WGS sequence"/>
</dbReference>
<dbReference type="Pfam" id="PF01595">
    <property type="entry name" value="CNNM"/>
    <property type="match status" value="1"/>
</dbReference>
<evidence type="ECO:0000256" key="8">
    <source>
        <dbReference type="PROSITE-ProRule" id="PRU01193"/>
    </source>
</evidence>
<dbReference type="GO" id="GO:0005886">
    <property type="term" value="C:plasma membrane"/>
    <property type="evidence" value="ECO:0007669"/>
    <property type="project" value="TreeGrafter"/>
</dbReference>
<feature type="domain" description="CNNM transmembrane" evidence="11">
    <location>
        <begin position="1"/>
        <end position="179"/>
    </location>
</feature>
<dbReference type="InterPro" id="IPR000644">
    <property type="entry name" value="CBS_dom"/>
</dbReference>
<dbReference type="PROSITE" id="PS51371">
    <property type="entry name" value="CBS"/>
    <property type="match status" value="2"/>
</dbReference>
<dbReference type="PANTHER" id="PTHR22777">
    <property type="entry name" value="HEMOLYSIN-RELATED"/>
    <property type="match status" value="1"/>
</dbReference>
<dbReference type="EMBL" id="QEWW01000001">
    <property type="protein sequence ID" value="PWD88077.1"/>
    <property type="molecule type" value="Genomic_DNA"/>
</dbReference>
<evidence type="ECO:0000256" key="1">
    <source>
        <dbReference type="ARBA" id="ARBA00004141"/>
    </source>
</evidence>
<keyword evidence="5 7" id="KW-0129">CBS domain</keyword>
<evidence type="ECO:0000313" key="14">
    <source>
        <dbReference type="Proteomes" id="UP000245059"/>
    </source>
</evidence>
<keyword evidence="3" id="KW-0677">Repeat</keyword>
<feature type="domain" description="CBS" evidence="10">
    <location>
        <begin position="197"/>
        <end position="255"/>
    </location>
</feature>
<accession>A0A2U2ATS8</accession>
<reference evidence="14 15" key="2">
    <citation type="submission" date="2018-05" db="EMBL/GenBank/DDBJ databases">
        <title>Ignatzschineria dubaiensis sp. nov., isolated from necrotic foot tissues of dromedaries (Camelus dromedarius) and associated maggots in Dubai, United Arab Emirates.</title>
        <authorList>
            <person name="Tsang C.C."/>
            <person name="Tang J.Y.M."/>
            <person name="Fong J.Y.H."/>
            <person name="Kinne J."/>
            <person name="Lee H.H."/>
            <person name="Joseph M."/>
            <person name="Jose S."/>
            <person name="Schuster R.K."/>
            <person name="Tang Y."/>
            <person name="Sivakumar S."/>
            <person name="Chen J.H.K."/>
            <person name="Teng J.L.L."/>
            <person name="Lau S.K.P."/>
            <person name="Wernery U."/>
            <person name="Woo P.C.Y."/>
        </authorList>
    </citation>
    <scope>NUCLEOTIDE SEQUENCE [LARGE SCALE GENOMIC DNA]</scope>
    <source>
        <strain evidence="14">UAE-HKU57</strain>
        <strain evidence="15">UAE-HKU58</strain>
    </source>
</reference>
<feature type="transmembrane region" description="Helical" evidence="9">
    <location>
        <begin position="6"/>
        <end position="33"/>
    </location>
</feature>
<dbReference type="SMART" id="SM00116">
    <property type="entry name" value="CBS"/>
    <property type="match status" value="2"/>
</dbReference>
<feature type="transmembrane region" description="Helical" evidence="9">
    <location>
        <begin position="87"/>
        <end position="107"/>
    </location>
</feature>
<comment type="caution">
    <text evidence="12">The sequence shown here is derived from an EMBL/GenBank/DDBJ whole genome shotgun (WGS) entry which is preliminary data.</text>
</comment>
<evidence type="ECO:0000256" key="9">
    <source>
        <dbReference type="SAM" id="Phobius"/>
    </source>
</evidence>
<name>A0A2U2ATS8_9GAMM</name>
<gene>
    <name evidence="12" type="ORF">DC077_02035</name>
    <name evidence="13" type="ORF">DC078_02785</name>
</gene>
<reference evidence="12" key="1">
    <citation type="journal article" date="2018" name="Genome Announc.">
        <title>Ignatzschineria cameli sp. nov., isolated from necrotic foot tissue of dromedaries (Camelus dromedarius) and associated maggots (Wohlfahrtia species) in Dubai.</title>
        <authorList>
            <person name="Tsang C.C."/>
            <person name="Tang J.Y."/>
            <person name="Fong J.Y."/>
            <person name="Kinne J."/>
            <person name="Lee H.H."/>
            <person name="Joseph M."/>
            <person name="Jose S."/>
            <person name="Schuster R.K."/>
            <person name="Tang Y."/>
            <person name="Sivakumar S."/>
            <person name="Chen J.H."/>
            <person name="Teng J.L."/>
            <person name="Lau S.K."/>
            <person name="Wernery U."/>
            <person name="Woo P.C."/>
        </authorList>
    </citation>
    <scope>NUCLEOTIDE SEQUENCE</scope>
    <source>
        <strain evidence="12">UAE-HKU57</strain>
        <strain evidence="13">UAE-HKU58</strain>
    </source>
</reference>
<evidence type="ECO:0000256" key="5">
    <source>
        <dbReference type="ARBA" id="ARBA00023122"/>
    </source>
</evidence>
<dbReference type="AlphaFoldDB" id="A0A2U2ATS8"/>
<feature type="transmembrane region" description="Helical" evidence="9">
    <location>
        <begin position="119"/>
        <end position="140"/>
    </location>
</feature>
<dbReference type="OrthoDB" id="9798188at2"/>
<dbReference type="SUPFAM" id="SSF54631">
    <property type="entry name" value="CBS-domain pair"/>
    <property type="match status" value="1"/>
</dbReference>
<evidence type="ECO:0000256" key="4">
    <source>
        <dbReference type="ARBA" id="ARBA00022989"/>
    </source>
</evidence>
<evidence type="ECO:0000256" key="3">
    <source>
        <dbReference type="ARBA" id="ARBA00022737"/>
    </source>
</evidence>
<evidence type="ECO:0000259" key="11">
    <source>
        <dbReference type="PROSITE" id="PS51846"/>
    </source>
</evidence>
<dbReference type="Proteomes" id="UP000245059">
    <property type="component" value="Unassembled WGS sequence"/>
</dbReference>
<keyword evidence="15" id="KW-1185">Reference proteome</keyword>